<dbReference type="PANTHER" id="PTHR35333">
    <property type="entry name" value="BETA-LACTAMASE"/>
    <property type="match status" value="1"/>
</dbReference>
<dbReference type="InterPro" id="IPR006311">
    <property type="entry name" value="TAT_signal"/>
</dbReference>
<dbReference type="EC" id="3.5.2.6" evidence="2 6"/>
<reference evidence="9 10" key="1">
    <citation type="journal article" date="2018" name="Biodegradation">
        <title>1,4-Dioxane degradation characteristics of Rhodococcus aetherivorans JCM 14343.</title>
        <authorList>
            <person name="Inoue D."/>
            <person name="Tsunoda T."/>
            <person name="Yamamoto N."/>
            <person name="Ike M."/>
            <person name="Sei K."/>
        </authorList>
    </citation>
    <scope>NUCLEOTIDE SEQUENCE [LARGE SCALE GENOMIC DNA]</scope>
    <source>
        <strain evidence="9 10">JCM 14343</strain>
    </source>
</reference>
<evidence type="ECO:0000256" key="1">
    <source>
        <dbReference type="ARBA" id="ARBA00009009"/>
    </source>
</evidence>
<evidence type="ECO:0000256" key="3">
    <source>
        <dbReference type="ARBA" id="ARBA00018879"/>
    </source>
</evidence>
<feature type="domain" description="Beta-lactamase class A catalytic" evidence="8">
    <location>
        <begin position="71"/>
        <end position="287"/>
    </location>
</feature>
<evidence type="ECO:0000313" key="9">
    <source>
        <dbReference type="EMBL" id="GES37570.1"/>
    </source>
</evidence>
<evidence type="ECO:0000256" key="7">
    <source>
        <dbReference type="SAM" id="SignalP"/>
    </source>
</evidence>
<comment type="caution">
    <text evidence="9">The sequence shown here is derived from an EMBL/GenBank/DDBJ whole genome shotgun (WGS) entry which is preliminary data.</text>
</comment>
<dbReference type="PROSITE" id="PS51257">
    <property type="entry name" value="PROKAR_LIPOPROTEIN"/>
    <property type="match status" value="1"/>
</dbReference>
<dbReference type="InterPro" id="IPR012338">
    <property type="entry name" value="Beta-lactam/transpept-like"/>
</dbReference>
<dbReference type="PROSITE" id="PS51318">
    <property type="entry name" value="TAT"/>
    <property type="match status" value="1"/>
</dbReference>
<dbReference type="Proteomes" id="UP000325466">
    <property type="component" value="Unassembled WGS sequence"/>
</dbReference>
<comment type="catalytic activity">
    <reaction evidence="6">
        <text>a beta-lactam + H2O = a substituted beta-amino acid</text>
        <dbReference type="Rhea" id="RHEA:20401"/>
        <dbReference type="ChEBI" id="CHEBI:15377"/>
        <dbReference type="ChEBI" id="CHEBI:35627"/>
        <dbReference type="ChEBI" id="CHEBI:140347"/>
        <dbReference type="EC" id="3.5.2.6"/>
    </reaction>
</comment>
<dbReference type="EMBL" id="BLAH01000086">
    <property type="protein sequence ID" value="GES37570.1"/>
    <property type="molecule type" value="Genomic_DNA"/>
</dbReference>
<name>A0ABQ0YLX4_9NOCA</name>
<evidence type="ECO:0000256" key="2">
    <source>
        <dbReference type="ARBA" id="ARBA00012865"/>
    </source>
</evidence>
<feature type="signal peptide" evidence="7">
    <location>
        <begin position="1"/>
        <end position="31"/>
    </location>
</feature>
<dbReference type="GO" id="GO:0008800">
    <property type="term" value="F:beta-lactamase activity"/>
    <property type="evidence" value="ECO:0007669"/>
    <property type="project" value="UniProtKB-EC"/>
</dbReference>
<dbReference type="InterPro" id="IPR045155">
    <property type="entry name" value="Beta-lactam_cat"/>
</dbReference>
<evidence type="ECO:0000313" key="10">
    <source>
        <dbReference type="Proteomes" id="UP000325466"/>
    </source>
</evidence>
<evidence type="ECO:0000259" key="8">
    <source>
        <dbReference type="Pfam" id="PF13354"/>
    </source>
</evidence>
<dbReference type="SUPFAM" id="SSF56601">
    <property type="entry name" value="beta-lactamase/transpeptidase-like"/>
    <property type="match status" value="1"/>
</dbReference>
<evidence type="ECO:0000256" key="4">
    <source>
        <dbReference type="ARBA" id="ARBA00022801"/>
    </source>
</evidence>
<feature type="chain" id="PRO_5045749745" description="Beta-lactamase" evidence="7">
    <location>
        <begin position="32"/>
        <end position="317"/>
    </location>
</feature>
<sequence length="317" mass="33178">MTPLRRDHSSPLTRRRFLVSALAASALSAAAACGARTEATVPPPGPEAGARFARLDAVLADLEERRRVRLGVLAHDPGRGLTYARRADDRFAMCSTFKVYAAAAILRLESQGSLRLDDTVPVDPADIVENSPVTSEAQGRTLTLAQLCDAALTRSDNTAGNLLLRRLGGPTAVTAFARSLGDTATTLDRWEPELNSAEPGDVRDTSTASGLARGYRELLLGSGLPAAGQQTLTDWMRASVTSGQRIRAGLPAGWTAADKSGAGRYGTVNDAGVLWSPDGSPLVLVLLSDSVTGLPDAAHDNAAIAEATAVIVESLTR</sequence>
<organism evidence="9 10">
    <name type="scientific">Rhodococcus aetherivorans</name>
    <dbReference type="NCBI Taxonomy" id="191292"/>
    <lineage>
        <taxon>Bacteria</taxon>
        <taxon>Bacillati</taxon>
        <taxon>Actinomycetota</taxon>
        <taxon>Actinomycetes</taxon>
        <taxon>Mycobacteriales</taxon>
        <taxon>Nocardiaceae</taxon>
        <taxon>Rhodococcus</taxon>
    </lineage>
</organism>
<evidence type="ECO:0000256" key="6">
    <source>
        <dbReference type="RuleBase" id="RU361140"/>
    </source>
</evidence>
<dbReference type="Pfam" id="PF13354">
    <property type="entry name" value="Beta-lactamase2"/>
    <property type="match status" value="1"/>
</dbReference>
<gene>
    <name evidence="9" type="ORF">RAJCM14343_2825</name>
</gene>
<keyword evidence="5 6" id="KW-0046">Antibiotic resistance</keyword>
<dbReference type="PRINTS" id="PR00118">
    <property type="entry name" value="BLACTAMASEA"/>
</dbReference>
<dbReference type="PANTHER" id="PTHR35333:SF3">
    <property type="entry name" value="BETA-LACTAMASE-TYPE TRANSPEPTIDASE FOLD CONTAINING PROTEIN"/>
    <property type="match status" value="1"/>
</dbReference>
<keyword evidence="7" id="KW-0732">Signal</keyword>
<dbReference type="NCBIfam" id="NF033103">
    <property type="entry name" value="bla_class_A"/>
    <property type="match status" value="1"/>
</dbReference>
<protein>
    <recommendedName>
        <fullName evidence="3 6">Beta-lactamase</fullName>
        <ecNumber evidence="2 6">3.5.2.6</ecNumber>
    </recommendedName>
</protein>
<dbReference type="PROSITE" id="PS00146">
    <property type="entry name" value="BETA_LACTAMASE_A"/>
    <property type="match status" value="1"/>
</dbReference>
<keyword evidence="4 6" id="KW-0378">Hydrolase</keyword>
<dbReference type="Gene3D" id="3.40.710.10">
    <property type="entry name" value="DD-peptidase/beta-lactamase superfamily"/>
    <property type="match status" value="1"/>
</dbReference>
<accession>A0ABQ0YLX4</accession>
<dbReference type="InterPro" id="IPR023650">
    <property type="entry name" value="Beta-lactam_class-A_AS"/>
</dbReference>
<evidence type="ECO:0000256" key="5">
    <source>
        <dbReference type="ARBA" id="ARBA00023251"/>
    </source>
</evidence>
<comment type="similarity">
    <text evidence="1 6">Belongs to the class-A beta-lactamase family.</text>
</comment>
<keyword evidence="10" id="KW-1185">Reference proteome</keyword>
<proteinExistence type="inferred from homology"/>
<dbReference type="InterPro" id="IPR000871">
    <property type="entry name" value="Beta-lactam_class-A"/>
</dbReference>